<evidence type="ECO:0000256" key="6">
    <source>
        <dbReference type="ARBA" id="ARBA00023136"/>
    </source>
</evidence>
<dbReference type="PROSITE" id="PS50850">
    <property type="entry name" value="MFS"/>
    <property type="match status" value="1"/>
</dbReference>
<evidence type="ECO:0000256" key="1">
    <source>
        <dbReference type="ARBA" id="ARBA00004141"/>
    </source>
</evidence>
<proteinExistence type="inferred from homology"/>
<dbReference type="InterPro" id="IPR011701">
    <property type="entry name" value="MFS"/>
</dbReference>
<evidence type="ECO:0000256" key="2">
    <source>
        <dbReference type="ARBA" id="ARBA00008432"/>
    </source>
</evidence>
<sequence length="424" mass="45070">MKKFFYYPCKKAVLTLCCAFLYFDISFAIWVILGAIGTFIAGELKLSPVQKGIMVALPILSGSLLRILFGLAESVFGGKKTDLIGMGITAACLLWGGLSAHSLEEIYGIGLLLGISGASFAVALPMASRWFSSQNQGLVLGLTGSGNSGTLLCTLFGPMIAHAYGWHSVFISFFLLLGIVFLVFALLAEDAPQTQREKLDLYALSLNLRQLLPWLLAFLYSLSFGGFVGLASYLGFFLVDDYRIDKVEAGKTQTFIIAAGSLLRPLGGALADKVGGAKLLLALLATSSLLAFLPSFYFPFLAEIILLFCLMGCLGLANGAVFQLVGSSMASCVGIITGVIGAAGGIGGFFLPILIGKVKEHFGSCAPGFLFFSFFLFVGSCLAFALVFSERLNKGLRVEDQSRATVSASLLPFSPSARKEGSKK</sequence>
<evidence type="ECO:0000259" key="8">
    <source>
        <dbReference type="PROSITE" id="PS50850"/>
    </source>
</evidence>
<feature type="transmembrane region" description="Helical" evidence="7">
    <location>
        <begin position="304"/>
        <end position="325"/>
    </location>
</feature>
<reference evidence="9 10" key="1">
    <citation type="submission" date="2020-12" db="EMBL/GenBank/DDBJ databases">
        <authorList>
            <person name="Awala S.I."/>
            <person name="Gwak J.-H."/>
            <person name="Kim S.-J."/>
            <person name="Rhee S.-K."/>
        </authorList>
    </citation>
    <scope>NUCLEOTIDE SEQUENCE [LARGE SCALE GENOMIC DNA]</scope>
    <source>
        <strain evidence="9 10">IT5</strain>
    </source>
</reference>
<dbReference type="SUPFAM" id="SSF103473">
    <property type="entry name" value="MFS general substrate transporter"/>
    <property type="match status" value="1"/>
</dbReference>
<organism evidence="9 10">
    <name type="scientific">Candidatus Methylacidiphilum infernorum</name>
    <dbReference type="NCBI Taxonomy" id="511746"/>
    <lineage>
        <taxon>Bacteria</taxon>
        <taxon>Pseudomonadati</taxon>
        <taxon>Verrucomicrobiota</taxon>
        <taxon>Methylacidiphilae</taxon>
        <taxon>Methylacidiphilales</taxon>
        <taxon>Methylacidiphilaceae</taxon>
        <taxon>Methylacidiphilum (ex Ratnadevi et al. 2023)</taxon>
    </lineage>
</organism>
<feature type="transmembrane region" description="Helical" evidence="7">
    <location>
        <begin position="279"/>
        <end position="298"/>
    </location>
</feature>
<dbReference type="InterPro" id="IPR036259">
    <property type="entry name" value="MFS_trans_sf"/>
</dbReference>
<accession>A0ABX7PVX0</accession>
<feature type="transmembrane region" description="Helical" evidence="7">
    <location>
        <begin position="332"/>
        <end position="355"/>
    </location>
</feature>
<dbReference type="InterPro" id="IPR044772">
    <property type="entry name" value="NO3_transporter"/>
</dbReference>
<protein>
    <submittedName>
        <fullName evidence="9">NarK/NasA family nitrate transporter</fullName>
    </submittedName>
</protein>
<evidence type="ECO:0000256" key="5">
    <source>
        <dbReference type="ARBA" id="ARBA00023063"/>
    </source>
</evidence>
<dbReference type="RefSeq" id="WP_206847024.1">
    <property type="nucleotide sequence ID" value="NZ_CP065956.1"/>
</dbReference>
<evidence type="ECO:0000256" key="7">
    <source>
        <dbReference type="SAM" id="Phobius"/>
    </source>
</evidence>
<feature type="transmembrane region" description="Helical" evidence="7">
    <location>
        <begin position="52"/>
        <end position="71"/>
    </location>
</feature>
<keyword evidence="5" id="KW-0534">Nitrate assimilation</keyword>
<feature type="transmembrane region" description="Helical" evidence="7">
    <location>
        <begin position="138"/>
        <end position="160"/>
    </location>
</feature>
<keyword evidence="4 7" id="KW-1133">Transmembrane helix</keyword>
<dbReference type="Proteomes" id="UP000663088">
    <property type="component" value="Chromosome"/>
</dbReference>
<keyword evidence="6 7" id="KW-0472">Membrane</keyword>
<feature type="transmembrane region" description="Helical" evidence="7">
    <location>
        <begin position="211"/>
        <end position="234"/>
    </location>
</feature>
<evidence type="ECO:0000313" key="9">
    <source>
        <dbReference type="EMBL" id="QSR86793.1"/>
    </source>
</evidence>
<feature type="transmembrane region" description="Helical" evidence="7">
    <location>
        <begin position="106"/>
        <end position="126"/>
    </location>
</feature>
<evidence type="ECO:0000313" key="10">
    <source>
        <dbReference type="Proteomes" id="UP000663088"/>
    </source>
</evidence>
<name>A0ABX7PVX0_9BACT</name>
<keyword evidence="3 7" id="KW-0812">Transmembrane</keyword>
<feature type="transmembrane region" description="Helical" evidence="7">
    <location>
        <begin position="254"/>
        <end position="272"/>
    </location>
</feature>
<feature type="domain" description="Major facilitator superfamily (MFS) profile" evidence="8">
    <location>
        <begin position="14"/>
        <end position="391"/>
    </location>
</feature>
<comment type="subcellular location">
    <subcellularLocation>
        <location evidence="1">Membrane</location>
        <topology evidence="1">Multi-pass membrane protein</topology>
    </subcellularLocation>
</comment>
<dbReference type="Pfam" id="PF07690">
    <property type="entry name" value="MFS_1"/>
    <property type="match status" value="1"/>
</dbReference>
<feature type="transmembrane region" description="Helical" evidence="7">
    <location>
        <begin position="367"/>
        <end position="388"/>
    </location>
</feature>
<evidence type="ECO:0000256" key="4">
    <source>
        <dbReference type="ARBA" id="ARBA00022989"/>
    </source>
</evidence>
<comment type="similarity">
    <text evidence="2">Belongs to the major facilitator superfamily. Nitrate/nitrite porter (TC 2.A.1.8) family.</text>
</comment>
<evidence type="ECO:0000256" key="3">
    <source>
        <dbReference type="ARBA" id="ARBA00022692"/>
    </source>
</evidence>
<dbReference type="Gene3D" id="1.20.1250.20">
    <property type="entry name" value="MFS general substrate transporter like domains"/>
    <property type="match status" value="1"/>
</dbReference>
<feature type="transmembrane region" description="Helical" evidence="7">
    <location>
        <begin position="12"/>
        <end position="40"/>
    </location>
</feature>
<dbReference type="EMBL" id="CP065956">
    <property type="protein sequence ID" value="QSR86793.1"/>
    <property type="molecule type" value="Genomic_DNA"/>
</dbReference>
<keyword evidence="10" id="KW-1185">Reference proteome</keyword>
<gene>
    <name evidence="9" type="ORF">EM20IM_10070</name>
</gene>
<feature type="transmembrane region" description="Helical" evidence="7">
    <location>
        <begin position="83"/>
        <end position="100"/>
    </location>
</feature>
<feature type="transmembrane region" description="Helical" evidence="7">
    <location>
        <begin position="166"/>
        <end position="188"/>
    </location>
</feature>
<dbReference type="PANTHER" id="PTHR23515">
    <property type="entry name" value="HIGH-AFFINITY NITRATE TRANSPORTER 2.3"/>
    <property type="match status" value="1"/>
</dbReference>
<dbReference type="InterPro" id="IPR020846">
    <property type="entry name" value="MFS_dom"/>
</dbReference>